<gene>
    <name evidence="1" type="ordered locus">LIC_10650</name>
</gene>
<evidence type="ECO:0000313" key="1">
    <source>
        <dbReference type="EMBL" id="AAS69271.1"/>
    </source>
</evidence>
<evidence type="ECO:0000313" key="2">
    <source>
        <dbReference type="Proteomes" id="UP000007037"/>
    </source>
</evidence>
<accession>Q72UK7</accession>
<dbReference type="Proteomes" id="UP000007037">
    <property type="component" value="Chromosome I"/>
</dbReference>
<name>Q72UK7_LEPIC</name>
<dbReference type="KEGG" id="lic:LIC_10650"/>
<proteinExistence type="predicted"/>
<protein>
    <submittedName>
        <fullName evidence="1">Uncharacterized protein</fullName>
    </submittedName>
</protein>
<dbReference type="AlphaFoldDB" id="Q72UK7"/>
<organism evidence="1 2">
    <name type="scientific">Leptospira interrogans serogroup Icterohaemorrhagiae serovar copenhageni (strain Fiocruz L1-130)</name>
    <dbReference type="NCBI Taxonomy" id="267671"/>
    <lineage>
        <taxon>Bacteria</taxon>
        <taxon>Pseudomonadati</taxon>
        <taxon>Spirochaetota</taxon>
        <taxon>Spirochaetia</taxon>
        <taxon>Leptospirales</taxon>
        <taxon>Leptospiraceae</taxon>
        <taxon>Leptospira</taxon>
    </lineage>
</organism>
<sequence>MGSELYRSIQKMWELSQIRILQTNFKIGILHTFRKFFFSHLLTLNSLCRAIRLKLFLNTFKNNVDKI</sequence>
<dbReference type="EMBL" id="AE016823">
    <property type="protein sequence ID" value="AAS69271.1"/>
    <property type="molecule type" value="Genomic_DNA"/>
</dbReference>
<reference evidence="1 2" key="1">
    <citation type="journal article" date="2004" name="J. Bacteriol.">
        <title>Comparative genomics of two Leptospira interrogans serovars reveals novel insights into physiology and pathogenesis.</title>
        <authorList>
            <person name="Nascimento A.L."/>
            <person name="Ko A.I."/>
            <person name="Martins E.A."/>
            <person name="Monteiro-Vitorello C.B."/>
            <person name="Ho P.L."/>
            <person name="Haake D.A."/>
            <person name="Verjovski-Almeida S."/>
            <person name="Hartskeerl R.A."/>
            <person name="Marques M.V."/>
            <person name="Oliveira M.C."/>
            <person name="Menck C.F."/>
            <person name="Leite L.C."/>
            <person name="Carrer H."/>
            <person name="Coutinho L.L."/>
            <person name="Degrave W.M."/>
            <person name="Dellagostin O.A."/>
            <person name="El-Dorry H."/>
            <person name="Ferro E.S."/>
            <person name="Ferro M.I."/>
            <person name="Furlan L.R."/>
            <person name="Gamberini M."/>
            <person name="Giglioti E.A."/>
            <person name="Goes-Neto A."/>
            <person name="Goldman G.H."/>
            <person name="Goldman M.H."/>
            <person name="Harakava R."/>
            <person name="Jeronimo S.M."/>
            <person name="Junqueira-De-Azevedo I.L."/>
            <person name="Kimura E.T."/>
            <person name="Kuramae E.E."/>
            <person name="Lemos E.G."/>
            <person name="Lemos M.V."/>
            <person name="Marino C.L."/>
            <person name="Nunes L.R."/>
            <person name="De Oliveira R.C."/>
            <person name="Pereira G.G."/>
            <person name="Reis M.S."/>
            <person name="Schriefer A."/>
            <person name="Siqueira W.J."/>
            <person name="Sommer P."/>
            <person name="Tsai S.M."/>
            <person name="Simpson A.J."/>
            <person name="Ferro J.A."/>
            <person name="Camargo L.E."/>
            <person name="Kitajima J.P."/>
            <person name="Setubal J.C."/>
            <person name="Van Sluys M.A."/>
        </authorList>
    </citation>
    <scope>NUCLEOTIDE SEQUENCE [LARGE SCALE GENOMIC DNA]</scope>
    <source>
        <strain evidence="1 2">Fiocruz L1-130</strain>
    </source>
</reference>
<dbReference type="HOGENOM" id="CLU_2807205_0_0_12"/>
<dbReference type="AntiFam" id="ANF00051">
    <property type="entry name" value="Translation of DNA tandem repeat"/>
</dbReference>